<dbReference type="OrthoDB" id="2315881at2"/>
<dbReference type="PATRIC" id="fig|1423788.3.peg.777"/>
<evidence type="ECO:0000259" key="2">
    <source>
        <dbReference type="Pfam" id="PF01051"/>
    </source>
</evidence>
<dbReference type="SUPFAM" id="SSF46785">
    <property type="entry name" value="Winged helix' DNA-binding domain"/>
    <property type="match status" value="2"/>
</dbReference>
<evidence type="ECO:0000313" key="3">
    <source>
        <dbReference type="EMBL" id="KRK84636.1"/>
    </source>
</evidence>
<dbReference type="Pfam" id="PF01051">
    <property type="entry name" value="Rep3_N"/>
    <property type="match status" value="1"/>
</dbReference>
<dbReference type="GO" id="GO:0003887">
    <property type="term" value="F:DNA-directed DNA polymerase activity"/>
    <property type="evidence" value="ECO:0007669"/>
    <property type="project" value="InterPro"/>
</dbReference>
<dbReference type="Pfam" id="PF21205">
    <property type="entry name" value="Rep3_C"/>
    <property type="match status" value="1"/>
</dbReference>
<dbReference type="Gene3D" id="1.10.10.10">
    <property type="entry name" value="Winged helix-like DNA-binding domain superfamily/Winged helix DNA-binding domain"/>
    <property type="match status" value="2"/>
</dbReference>
<protein>
    <submittedName>
        <fullName evidence="3">Plasmid replication protein (RepB family)</fullName>
    </submittedName>
</protein>
<gene>
    <name evidence="3" type="ORF">FC78_GL000761</name>
</gene>
<feature type="domain" description="Initiator Rep protein WH1" evidence="2">
    <location>
        <begin position="28"/>
        <end position="173"/>
    </location>
</feature>
<dbReference type="InterPro" id="IPR036390">
    <property type="entry name" value="WH_DNA-bd_sf"/>
</dbReference>
<comment type="similarity">
    <text evidence="1">Belongs to the initiator RepB protein family.</text>
</comment>
<accession>A0A0R1KN28</accession>
<reference evidence="3 4" key="1">
    <citation type="journal article" date="2015" name="Genome Announc.">
        <title>Expanding the biotechnology potential of lactobacilli through comparative genomics of 213 strains and associated genera.</title>
        <authorList>
            <person name="Sun Z."/>
            <person name="Harris H.M."/>
            <person name="McCann A."/>
            <person name="Guo C."/>
            <person name="Argimon S."/>
            <person name="Zhang W."/>
            <person name="Yang X."/>
            <person name="Jeffery I.B."/>
            <person name="Cooney J.C."/>
            <person name="Kagawa T.F."/>
            <person name="Liu W."/>
            <person name="Song Y."/>
            <person name="Salvetti E."/>
            <person name="Wrobel A."/>
            <person name="Rasinkangas P."/>
            <person name="Parkhill J."/>
            <person name="Rea M.C."/>
            <person name="O'Sullivan O."/>
            <person name="Ritari J."/>
            <person name="Douillard F.P."/>
            <person name="Paul Ross R."/>
            <person name="Yang R."/>
            <person name="Briner A.E."/>
            <person name="Felis G.E."/>
            <person name="de Vos W.M."/>
            <person name="Barrangou R."/>
            <person name="Klaenhammer T.R."/>
            <person name="Caufield P.W."/>
            <person name="Cui Y."/>
            <person name="Zhang H."/>
            <person name="O'Toole P.W."/>
        </authorList>
    </citation>
    <scope>NUCLEOTIDE SEQUENCE [LARGE SCALE GENOMIC DNA]</scope>
    <source>
        <strain evidence="3 4">DSM 19674</strain>
    </source>
</reference>
<dbReference type="EMBL" id="AZDY01000009">
    <property type="protein sequence ID" value="KRK84636.1"/>
    <property type="molecule type" value="Genomic_DNA"/>
</dbReference>
<dbReference type="GO" id="GO:0006270">
    <property type="term" value="P:DNA replication initiation"/>
    <property type="evidence" value="ECO:0007669"/>
    <property type="project" value="InterPro"/>
</dbReference>
<evidence type="ECO:0000313" key="4">
    <source>
        <dbReference type="Proteomes" id="UP000051515"/>
    </source>
</evidence>
<name>A0A0R1KN28_9LACO</name>
<dbReference type="InterPro" id="IPR000525">
    <property type="entry name" value="Initiator_Rep_WH1"/>
</dbReference>
<dbReference type="RefSeq" id="WP_056950677.1">
    <property type="nucleotide sequence ID" value="NZ_AZDY01000009.1"/>
</dbReference>
<sequence length="256" mass="30314">MVDKRNMLWVSDRNFNKEDFKDQQYFQVAEHNDLITKARHDLNARELKIMDFVVSKIKPDDKHFNIIHTSMYELSNVLELKRSGRTYSQLAQNLEDMRAKSLRIYSETDRRITLTGWFEVVHIWENGQLQIKINEEFAPFLLQLKDKGHYTQYLLVDTVKLKSKYSILLYKLIREADKDNGSSIAIVQGTPDEWKEWLGSPESYTYGRLKDKILNPAIAEINLEIDDMDLSLFQARRGREVVQVEIHNNFIRNPRF</sequence>
<dbReference type="AlphaFoldDB" id="A0A0R1KN28"/>
<evidence type="ECO:0000256" key="1">
    <source>
        <dbReference type="ARBA" id="ARBA00038283"/>
    </source>
</evidence>
<organism evidence="3 4">
    <name type="scientific">Companilactobacillus bobalius DSM 19674</name>
    <dbReference type="NCBI Taxonomy" id="1423788"/>
    <lineage>
        <taxon>Bacteria</taxon>
        <taxon>Bacillati</taxon>
        <taxon>Bacillota</taxon>
        <taxon>Bacilli</taxon>
        <taxon>Lactobacillales</taxon>
        <taxon>Lactobacillaceae</taxon>
        <taxon>Companilactobacillus</taxon>
        <taxon>Companilactobacillus bobalius</taxon>
    </lineage>
</organism>
<dbReference type="Proteomes" id="UP000051515">
    <property type="component" value="Unassembled WGS sequence"/>
</dbReference>
<proteinExistence type="inferred from homology"/>
<dbReference type="InterPro" id="IPR036388">
    <property type="entry name" value="WH-like_DNA-bd_sf"/>
</dbReference>
<dbReference type="STRING" id="1423788.FC78_GL000761"/>
<comment type="caution">
    <text evidence="3">The sequence shown here is derived from an EMBL/GenBank/DDBJ whole genome shotgun (WGS) entry which is preliminary data.</text>
</comment>
<keyword evidence="4" id="KW-1185">Reference proteome</keyword>